<dbReference type="AlphaFoldDB" id="A0A8S4RNF6"/>
<comment type="cofactor">
    <cofactor evidence="1">
        <name>Mn(2+)</name>
        <dbReference type="ChEBI" id="CHEBI:29035"/>
    </cofactor>
</comment>
<dbReference type="GO" id="GO:0009312">
    <property type="term" value="P:oligosaccharide biosynthetic process"/>
    <property type="evidence" value="ECO:0007669"/>
    <property type="project" value="InterPro"/>
</dbReference>
<keyword evidence="9" id="KW-1133">Transmembrane helix</keyword>
<evidence type="ECO:0000256" key="8">
    <source>
        <dbReference type="ARBA" id="ARBA00022968"/>
    </source>
</evidence>
<keyword evidence="8" id="KW-0735">Signal-anchor</keyword>
<keyword evidence="11" id="KW-0472">Membrane</keyword>
<keyword evidence="10" id="KW-0333">Golgi apparatus</keyword>
<evidence type="ECO:0000256" key="5">
    <source>
        <dbReference type="ARBA" id="ARBA00022679"/>
    </source>
</evidence>
<keyword evidence="12" id="KW-1015">Disulfide bond</keyword>
<keyword evidence="7" id="KW-0479">Metal-binding</keyword>
<comment type="caution">
    <text evidence="15">The sequence shown here is derived from an EMBL/GenBank/DDBJ whole genome shotgun (WGS) entry which is preliminary data.</text>
</comment>
<dbReference type="OrthoDB" id="6019616at2759"/>
<keyword evidence="6" id="KW-0812">Transmembrane</keyword>
<evidence type="ECO:0000256" key="6">
    <source>
        <dbReference type="ARBA" id="ARBA00022692"/>
    </source>
</evidence>
<evidence type="ECO:0000256" key="14">
    <source>
        <dbReference type="ARBA" id="ARBA00023211"/>
    </source>
</evidence>
<dbReference type="PANTHER" id="PTHR12871:SF0">
    <property type="entry name" value="ALPHA-1,6-MANNOSYL-GLYCOPROTEIN 2-BETA-N-ACETYLGLUCOSAMINYLTRANSFERASE"/>
    <property type="match status" value="1"/>
</dbReference>
<dbReference type="GO" id="GO:0006487">
    <property type="term" value="P:protein N-linked glycosylation"/>
    <property type="evidence" value="ECO:0007669"/>
    <property type="project" value="TreeGrafter"/>
</dbReference>
<dbReference type="GO" id="GO:0046872">
    <property type="term" value="F:metal ion binding"/>
    <property type="evidence" value="ECO:0007669"/>
    <property type="project" value="UniProtKB-KW"/>
</dbReference>
<keyword evidence="5" id="KW-0808">Transferase</keyword>
<organism evidence="15 16">
    <name type="scientific">Pararge aegeria aegeria</name>
    <dbReference type="NCBI Taxonomy" id="348720"/>
    <lineage>
        <taxon>Eukaryota</taxon>
        <taxon>Metazoa</taxon>
        <taxon>Ecdysozoa</taxon>
        <taxon>Arthropoda</taxon>
        <taxon>Hexapoda</taxon>
        <taxon>Insecta</taxon>
        <taxon>Pterygota</taxon>
        <taxon>Neoptera</taxon>
        <taxon>Endopterygota</taxon>
        <taxon>Lepidoptera</taxon>
        <taxon>Glossata</taxon>
        <taxon>Ditrysia</taxon>
        <taxon>Papilionoidea</taxon>
        <taxon>Nymphalidae</taxon>
        <taxon>Satyrinae</taxon>
        <taxon>Satyrini</taxon>
        <taxon>Parargina</taxon>
        <taxon>Pararge</taxon>
    </lineage>
</organism>
<evidence type="ECO:0000256" key="3">
    <source>
        <dbReference type="ARBA" id="ARBA00004922"/>
    </source>
</evidence>
<dbReference type="Proteomes" id="UP000838756">
    <property type="component" value="Unassembled WGS sequence"/>
</dbReference>
<evidence type="ECO:0000256" key="1">
    <source>
        <dbReference type="ARBA" id="ARBA00001936"/>
    </source>
</evidence>
<dbReference type="InterPro" id="IPR007754">
    <property type="entry name" value="GlcNAc_II"/>
</dbReference>
<dbReference type="GO" id="GO:0008455">
    <property type="term" value="F:alpha-1,6-mannosylglycoprotein 2-beta-N-acetylglucosaminyltransferase activity"/>
    <property type="evidence" value="ECO:0007669"/>
    <property type="project" value="InterPro"/>
</dbReference>
<dbReference type="PANTHER" id="PTHR12871">
    <property type="entry name" value="BETA-1,2-N-ACETYLGLUCOSAMINYLTRANSFERASE II"/>
    <property type="match status" value="1"/>
</dbReference>
<name>A0A8S4RNF6_9NEOP</name>
<keyword evidence="14" id="KW-0464">Manganese</keyword>
<evidence type="ECO:0000256" key="11">
    <source>
        <dbReference type="ARBA" id="ARBA00023136"/>
    </source>
</evidence>
<evidence type="ECO:0000256" key="4">
    <source>
        <dbReference type="ARBA" id="ARBA00022676"/>
    </source>
</evidence>
<sequence length="132" mass="15264">MTCNDPVDIAKLKRILCDINSDQNISNLDKYGPMTTPILLVQVHRDVQRLQFLIFFLAQVRHIHITLLIFSHSYYDEKISRLIGGIDFCKVMQIFYPHSLQLHPYKFPGVDDEDCLPGAAITDCMMRDARSH</sequence>
<proteinExistence type="predicted"/>
<comment type="subcellular location">
    <subcellularLocation>
        <location evidence="2">Golgi apparatus membrane</location>
        <topology evidence="2">Single-pass type II membrane protein</topology>
    </subcellularLocation>
</comment>
<keyword evidence="13" id="KW-0325">Glycoprotein</keyword>
<evidence type="ECO:0000256" key="7">
    <source>
        <dbReference type="ARBA" id="ARBA00022723"/>
    </source>
</evidence>
<dbReference type="Pfam" id="PF05060">
    <property type="entry name" value="MGAT2"/>
    <property type="match status" value="1"/>
</dbReference>
<gene>
    <name evidence="15" type="primary">jg1424</name>
    <name evidence="15" type="ORF">PAEG_LOCUS15681</name>
</gene>
<comment type="pathway">
    <text evidence="3">Protein modification; protein glycosylation.</text>
</comment>
<accession>A0A8S4RNF6</accession>
<reference evidence="15" key="1">
    <citation type="submission" date="2022-03" db="EMBL/GenBank/DDBJ databases">
        <authorList>
            <person name="Lindestad O."/>
        </authorList>
    </citation>
    <scope>NUCLEOTIDE SEQUENCE</scope>
</reference>
<evidence type="ECO:0000256" key="9">
    <source>
        <dbReference type="ARBA" id="ARBA00022989"/>
    </source>
</evidence>
<evidence type="ECO:0000313" key="16">
    <source>
        <dbReference type="Proteomes" id="UP000838756"/>
    </source>
</evidence>
<evidence type="ECO:0000313" key="15">
    <source>
        <dbReference type="EMBL" id="CAH2238618.1"/>
    </source>
</evidence>
<protein>
    <submittedName>
        <fullName evidence="15">Jg1424 protein</fullName>
    </submittedName>
</protein>
<evidence type="ECO:0000256" key="10">
    <source>
        <dbReference type="ARBA" id="ARBA00023034"/>
    </source>
</evidence>
<dbReference type="EMBL" id="CAKXAJ010025369">
    <property type="protein sequence ID" value="CAH2238618.1"/>
    <property type="molecule type" value="Genomic_DNA"/>
</dbReference>
<evidence type="ECO:0000256" key="13">
    <source>
        <dbReference type="ARBA" id="ARBA00023180"/>
    </source>
</evidence>
<evidence type="ECO:0000256" key="12">
    <source>
        <dbReference type="ARBA" id="ARBA00023157"/>
    </source>
</evidence>
<keyword evidence="4" id="KW-0328">Glycosyltransferase</keyword>
<keyword evidence="16" id="KW-1185">Reference proteome</keyword>
<dbReference type="GO" id="GO:0000139">
    <property type="term" value="C:Golgi membrane"/>
    <property type="evidence" value="ECO:0007669"/>
    <property type="project" value="UniProtKB-SubCell"/>
</dbReference>
<evidence type="ECO:0000256" key="2">
    <source>
        <dbReference type="ARBA" id="ARBA00004323"/>
    </source>
</evidence>
<dbReference type="GO" id="GO:0005795">
    <property type="term" value="C:Golgi stack"/>
    <property type="evidence" value="ECO:0007669"/>
    <property type="project" value="InterPro"/>
</dbReference>